<dbReference type="EMBL" id="JARJCN010000093">
    <property type="protein sequence ID" value="KAJ7075547.1"/>
    <property type="molecule type" value="Genomic_DNA"/>
</dbReference>
<protein>
    <submittedName>
        <fullName evidence="2">Uncharacterized protein</fullName>
    </submittedName>
</protein>
<proteinExistence type="predicted"/>
<evidence type="ECO:0000313" key="3">
    <source>
        <dbReference type="Proteomes" id="UP001222325"/>
    </source>
</evidence>
<accession>A0AAD6TRF4</accession>
<feature type="compositionally biased region" description="Basic and acidic residues" evidence="1">
    <location>
        <begin position="30"/>
        <end position="47"/>
    </location>
</feature>
<dbReference type="Proteomes" id="UP001222325">
    <property type="component" value="Unassembled WGS sequence"/>
</dbReference>
<evidence type="ECO:0000256" key="1">
    <source>
        <dbReference type="SAM" id="MobiDB-lite"/>
    </source>
</evidence>
<comment type="caution">
    <text evidence="2">The sequence shown here is derived from an EMBL/GenBank/DDBJ whole genome shotgun (WGS) entry which is preliminary data.</text>
</comment>
<sequence>MPPSHCDSNMPERKSSKHQQAYTKGNGADRSADPMSNRELETHRSTSCEEDTLAAQGYNAFILSGLIRERTRDEEMGAQPYKRPFWHRTKSFFCLA</sequence>
<name>A0AAD6TRF4_9AGAR</name>
<organism evidence="2 3">
    <name type="scientific">Mycena belliarum</name>
    <dbReference type="NCBI Taxonomy" id="1033014"/>
    <lineage>
        <taxon>Eukaryota</taxon>
        <taxon>Fungi</taxon>
        <taxon>Dikarya</taxon>
        <taxon>Basidiomycota</taxon>
        <taxon>Agaricomycotina</taxon>
        <taxon>Agaricomycetes</taxon>
        <taxon>Agaricomycetidae</taxon>
        <taxon>Agaricales</taxon>
        <taxon>Marasmiineae</taxon>
        <taxon>Mycenaceae</taxon>
        <taxon>Mycena</taxon>
    </lineage>
</organism>
<gene>
    <name evidence="2" type="ORF">B0H15DRAFT_1027028</name>
</gene>
<feature type="region of interest" description="Disordered" evidence="1">
    <location>
        <begin position="1"/>
        <end position="48"/>
    </location>
</feature>
<keyword evidence="3" id="KW-1185">Reference proteome</keyword>
<reference evidence="2" key="1">
    <citation type="submission" date="2023-03" db="EMBL/GenBank/DDBJ databases">
        <title>Massive genome expansion in bonnet fungi (Mycena s.s.) driven by repeated elements and novel gene families across ecological guilds.</title>
        <authorList>
            <consortium name="Lawrence Berkeley National Laboratory"/>
            <person name="Harder C.B."/>
            <person name="Miyauchi S."/>
            <person name="Viragh M."/>
            <person name="Kuo A."/>
            <person name="Thoen E."/>
            <person name="Andreopoulos B."/>
            <person name="Lu D."/>
            <person name="Skrede I."/>
            <person name="Drula E."/>
            <person name="Henrissat B."/>
            <person name="Morin E."/>
            <person name="Kohler A."/>
            <person name="Barry K."/>
            <person name="LaButti K."/>
            <person name="Morin E."/>
            <person name="Salamov A."/>
            <person name="Lipzen A."/>
            <person name="Mereny Z."/>
            <person name="Hegedus B."/>
            <person name="Baldrian P."/>
            <person name="Stursova M."/>
            <person name="Weitz H."/>
            <person name="Taylor A."/>
            <person name="Grigoriev I.V."/>
            <person name="Nagy L.G."/>
            <person name="Martin F."/>
            <person name="Kauserud H."/>
        </authorList>
    </citation>
    <scope>NUCLEOTIDE SEQUENCE</scope>
    <source>
        <strain evidence="2">CBHHK173m</strain>
    </source>
</reference>
<evidence type="ECO:0000313" key="2">
    <source>
        <dbReference type="EMBL" id="KAJ7075547.1"/>
    </source>
</evidence>
<dbReference type="AlphaFoldDB" id="A0AAD6TRF4"/>